<comment type="caution">
    <text evidence="1">The sequence shown here is derived from an EMBL/GenBank/DDBJ whole genome shotgun (WGS) entry which is preliminary data.</text>
</comment>
<keyword evidence="2" id="KW-1185">Reference proteome</keyword>
<proteinExistence type="predicted"/>
<evidence type="ECO:0000313" key="2">
    <source>
        <dbReference type="Proteomes" id="UP001370490"/>
    </source>
</evidence>
<reference evidence="1 2" key="1">
    <citation type="submission" date="2023-12" db="EMBL/GenBank/DDBJ databases">
        <title>A high-quality genome assembly for Dillenia turbinata (Dilleniales).</title>
        <authorList>
            <person name="Chanderbali A."/>
        </authorList>
    </citation>
    <scope>NUCLEOTIDE SEQUENCE [LARGE SCALE GENOMIC DNA]</scope>
    <source>
        <strain evidence="1">LSX21</strain>
        <tissue evidence="1">Leaf</tissue>
    </source>
</reference>
<dbReference type="Proteomes" id="UP001370490">
    <property type="component" value="Unassembled WGS sequence"/>
</dbReference>
<evidence type="ECO:0000313" key="1">
    <source>
        <dbReference type="EMBL" id="KAK6946306.1"/>
    </source>
</evidence>
<dbReference type="AlphaFoldDB" id="A0AAN8ZQF3"/>
<name>A0AAN8ZQF3_9MAGN</name>
<organism evidence="1 2">
    <name type="scientific">Dillenia turbinata</name>
    <dbReference type="NCBI Taxonomy" id="194707"/>
    <lineage>
        <taxon>Eukaryota</taxon>
        <taxon>Viridiplantae</taxon>
        <taxon>Streptophyta</taxon>
        <taxon>Embryophyta</taxon>
        <taxon>Tracheophyta</taxon>
        <taxon>Spermatophyta</taxon>
        <taxon>Magnoliopsida</taxon>
        <taxon>eudicotyledons</taxon>
        <taxon>Gunneridae</taxon>
        <taxon>Pentapetalae</taxon>
        <taxon>Dilleniales</taxon>
        <taxon>Dilleniaceae</taxon>
        <taxon>Dillenia</taxon>
    </lineage>
</organism>
<protein>
    <submittedName>
        <fullName evidence="1">Uncharacterized protein</fullName>
    </submittedName>
</protein>
<accession>A0AAN8ZQF3</accession>
<sequence>MNYTVSSKNQIECTLIQTVRYACGYLIVELSNVQRVLIILKESSRELRRLSKYFRAGSNDSGGWTWS</sequence>
<dbReference type="EMBL" id="JBAMMX010000002">
    <property type="protein sequence ID" value="KAK6946306.1"/>
    <property type="molecule type" value="Genomic_DNA"/>
</dbReference>
<gene>
    <name evidence="1" type="ORF">RJ641_013850</name>
</gene>